<feature type="region of interest" description="Disordered" evidence="9">
    <location>
        <begin position="344"/>
        <end position="512"/>
    </location>
</feature>
<feature type="compositionally biased region" description="Basic and acidic residues" evidence="9">
    <location>
        <begin position="434"/>
        <end position="444"/>
    </location>
</feature>
<reference evidence="14" key="1">
    <citation type="journal article" date="2019" name="Int. J. Syst. Evol. Microbiol.">
        <title>The Global Catalogue of Microorganisms (GCM) 10K type strain sequencing project: providing services to taxonomists for standard genome sequencing and annotation.</title>
        <authorList>
            <consortium name="The Broad Institute Genomics Platform"/>
            <consortium name="The Broad Institute Genome Sequencing Center for Infectious Disease"/>
            <person name="Wu L."/>
            <person name="Ma J."/>
        </authorList>
    </citation>
    <scope>NUCLEOTIDE SEQUENCE [LARGE SCALE GENOMIC DNA]</scope>
    <source>
        <strain evidence="14">JCM 16373</strain>
    </source>
</reference>
<name>A0ABP6DD94_9ACTN</name>
<dbReference type="EMBL" id="BAAARJ010000028">
    <property type="protein sequence ID" value="GAA2636809.1"/>
    <property type="molecule type" value="Genomic_DNA"/>
</dbReference>
<keyword evidence="14" id="KW-1185">Reference proteome</keyword>
<feature type="compositionally biased region" description="Gly residues" evidence="9">
    <location>
        <begin position="354"/>
        <end position="383"/>
    </location>
</feature>
<dbReference type="EC" id="2.7.13.3" evidence="2"/>
<comment type="catalytic activity">
    <reaction evidence="1">
        <text>ATP + protein L-histidine = ADP + protein N-phospho-L-histidine.</text>
        <dbReference type="EC" id="2.7.13.3"/>
    </reaction>
</comment>
<dbReference type="PANTHER" id="PTHR24421:SF10">
    <property type="entry name" value="NITRATE_NITRITE SENSOR PROTEIN NARQ"/>
    <property type="match status" value="1"/>
</dbReference>
<evidence type="ECO:0000256" key="4">
    <source>
        <dbReference type="ARBA" id="ARBA00022679"/>
    </source>
</evidence>
<dbReference type="Gene3D" id="1.20.5.1930">
    <property type="match status" value="1"/>
</dbReference>
<evidence type="ECO:0000259" key="12">
    <source>
        <dbReference type="Pfam" id="PF07730"/>
    </source>
</evidence>
<dbReference type="Proteomes" id="UP001501447">
    <property type="component" value="Unassembled WGS sequence"/>
</dbReference>
<evidence type="ECO:0000256" key="7">
    <source>
        <dbReference type="ARBA" id="ARBA00022840"/>
    </source>
</evidence>
<protein>
    <recommendedName>
        <fullName evidence="2">histidine kinase</fullName>
        <ecNumber evidence="2">2.7.13.3</ecNumber>
    </recommendedName>
</protein>
<feature type="compositionally biased region" description="Low complexity" evidence="9">
    <location>
        <begin position="485"/>
        <end position="500"/>
    </location>
</feature>
<dbReference type="Gene3D" id="3.30.565.10">
    <property type="entry name" value="Histidine kinase-like ATPase, C-terminal domain"/>
    <property type="match status" value="1"/>
</dbReference>
<dbReference type="InterPro" id="IPR011712">
    <property type="entry name" value="Sig_transdc_His_kin_sub3_dim/P"/>
</dbReference>
<proteinExistence type="predicted"/>
<evidence type="ECO:0000313" key="14">
    <source>
        <dbReference type="Proteomes" id="UP001501447"/>
    </source>
</evidence>
<evidence type="ECO:0000256" key="1">
    <source>
        <dbReference type="ARBA" id="ARBA00000085"/>
    </source>
</evidence>
<sequence length="512" mass="53434">MGPMIQGFSRRPVWQRALIPLAAAPLLALLVAEGLATGYPPTAVATVISGGLCVTALVVPLRWFARTAALAPAWSLALTVVTMQLTHRPEVTFGIAELAALLLITTRVVRVERRLFVAVGLVAVSGLATALEPLRLPETENSNVVSYVEPALFVAYLLAVVLGLYLRLLDTYRTRQRAADLQAQRLEHARELHDFVAHHVTAMIAQTKAVRYATAQGQAPGPDDLDILLAGIEEAGGQAMESMRGMVSVLRSDTPADGAARPDTDLGALRELTDAANRTGTPATLSLDPALTTLPLTPEVTTTVHRVVREALTNIRKHGSGVESVTVDVRLSARDRSRLCVTVTDDGLPAKPGRGAGGVPGPGGVPGAGEAGDGGGTGGGFGLIGLTERVQALGGTLTTGPRERDPARRGWQVEAELPLPASVLKRTARAGRTTRQEPPTEHADGSGNPDAPGPADAEAPEATDAHAPGPADADGHPDTYATGDGRTPGSGETTESGETTGRPKDLPNRLRR</sequence>
<dbReference type="InterPro" id="IPR003594">
    <property type="entry name" value="HATPase_dom"/>
</dbReference>
<keyword evidence="8" id="KW-0902">Two-component regulatory system</keyword>
<keyword evidence="10" id="KW-0812">Transmembrane</keyword>
<keyword evidence="10" id="KW-1133">Transmembrane helix</keyword>
<dbReference type="Pfam" id="PF02518">
    <property type="entry name" value="HATPase_c"/>
    <property type="match status" value="1"/>
</dbReference>
<dbReference type="Pfam" id="PF07730">
    <property type="entry name" value="HisKA_3"/>
    <property type="match status" value="1"/>
</dbReference>
<keyword evidence="7" id="KW-0067">ATP-binding</keyword>
<dbReference type="SUPFAM" id="SSF55874">
    <property type="entry name" value="ATPase domain of HSP90 chaperone/DNA topoisomerase II/histidine kinase"/>
    <property type="match status" value="1"/>
</dbReference>
<evidence type="ECO:0000256" key="9">
    <source>
        <dbReference type="SAM" id="MobiDB-lite"/>
    </source>
</evidence>
<feature type="transmembrane region" description="Helical" evidence="10">
    <location>
        <begin position="115"/>
        <end position="131"/>
    </location>
</feature>
<evidence type="ECO:0000259" key="11">
    <source>
        <dbReference type="Pfam" id="PF02518"/>
    </source>
</evidence>
<evidence type="ECO:0000256" key="6">
    <source>
        <dbReference type="ARBA" id="ARBA00022777"/>
    </source>
</evidence>
<comment type="caution">
    <text evidence="13">The sequence shown here is derived from an EMBL/GenBank/DDBJ whole genome shotgun (WGS) entry which is preliminary data.</text>
</comment>
<evidence type="ECO:0000256" key="3">
    <source>
        <dbReference type="ARBA" id="ARBA00022553"/>
    </source>
</evidence>
<evidence type="ECO:0000256" key="8">
    <source>
        <dbReference type="ARBA" id="ARBA00023012"/>
    </source>
</evidence>
<keyword evidence="4" id="KW-0808">Transferase</keyword>
<dbReference type="PANTHER" id="PTHR24421">
    <property type="entry name" value="NITRATE/NITRITE SENSOR PROTEIN NARX-RELATED"/>
    <property type="match status" value="1"/>
</dbReference>
<gene>
    <name evidence="13" type="ORF">GCM10009863_61720</name>
</gene>
<feature type="transmembrane region" description="Helical" evidence="10">
    <location>
        <begin position="151"/>
        <end position="169"/>
    </location>
</feature>
<dbReference type="InterPro" id="IPR050482">
    <property type="entry name" value="Sensor_HK_TwoCompSys"/>
</dbReference>
<organism evidence="13 14">
    <name type="scientific">Streptomyces axinellae</name>
    <dbReference type="NCBI Taxonomy" id="552788"/>
    <lineage>
        <taxon>Bacteria</taxon>
        <taxon>Bacillati</taxon>
        <taxon>Actinomycetota</taxon>
        <taxon>Actinomycetes</taxon>
        <taxon>Kitasatosporales</taxon>
        <taxon>Streptomycetaceae</taxon>
        <taxon>Streptomyces</taxon>
    </lineage>
</organism>
<keyword evidence="5" id="KW-0547">Nucleotide-binding</keyword>
<feature type="transmembrane region" description="Helical" evidence="10">
    <location>
        <begin position="42"/>
        <end position="61"/>
    </location>
</feature>
<evidence type="ECO:0000256" key="10">
    <source>
        <dbReference type="SAM" id="Phobius"/>
    </source>
</evidence>
<feature type="domain" description="Histidine kinase/HSP90-like ATPase" evidence="11">
    <location>
        <begin position="302"/>
        <end position="420"/>
    </location>
</feature>
<dbReference type="InterPro" id="IPR036890">
    <property type="entry name" value="HATPase_C_sf"/>
</dbReference>
<feature type="compositionally biased region" description="Basic and acidic residues" evidence="9">
    <location>
        <begin position="501"/>
        <end position="512"/>
    </location>
</feature>
<evidence type="ECO:0000256" key="5">
    <source>
        <dbReference type="ARBA" id="ARBA00022741"/>
    </source>
</evidence>
<keyword evidence="6" id="KW-0418">Kinase</keyword>
<accession>A0ABP6DD94</accession>
<keyword evidence="3" id="KW-0597">Phosphoprotein</keyword>
<feature type="domain" description="Signal transduction histidine kinase subgroup 3 dimerisation and phosphoacceptor" evidence="12">
    <location>
        <begin position="189"/>
        <end position="253"/>
    </location>
</feature>
<feature type="compositionally biased region" description="Low complexity" evidence="9">
    <location>
        <begin position="445"/>
        <end position="472"/>
    </location>
</feature>
<evidence type="ECO:0000313" key="13">
    <source>
        <dbReference type="EMBL" id="GAA2636809.1"/>
    </source>
</evidence>
<evidence type="ECO:0000256" key="2">
    <source>
        <dbReference type="ARBA" id="ARBA00012438"/>
    </source>
</evidence>
<keyword evidence="10" id="KW-0472">Membrane</keyword>